<name>A0ABS0LSI5_9LACT</name>
<dbReference type="InterPro" id="IPR036259">
    <property type="entry name" value="MFS_trans_sf"/>
</dbReference>
<feature type="compositionally biased region" description="Acidic residues" evidence="1">
    <location>
        <begin position="188"/>
        <end position="197"/>
    </location>
</feature>
<evidence type="ECO:0000256" key="2">
    <source>
        <dbReference type="SAM" id="Phobius"/>
    </source>
</evidence>
<feature type="transmembrane region" description="Helical" evidence="2">
    <location>
        <begin position="31"/>
        <end position="53"/>
    </location>
</feature>
<evidence type="ECO:0000256" key="1">
    <source>
        <dbReference type="SAM" id="MobiDB-lite"/>
    </source>
</evidence>
<feature type="region of interest" description="Disordered" evidence="1">
    <location>
        <begin position="157"/>
        <end position="176"/>
    </location>
</feature>
<feature type="transmembrane region" description="Helical" evidence="2">
    <location>
        <begin position="90"/>
        <end position="111"/>
    </location>
</feature>
<dbReference type="Pfam" id="PF11457">
    <property type="entry name" value="DUF3021"/>
    <property type="match status" value="1"/>
</dbReference>
<dbReference type="InterPro" id="IPR021560">
    <property type="entry name" value="DUF3021"/>
</dbReference>
<feature type="region of interest" description="Disordered" evidence="1">
    <location>
        <begin position="188"/>
        <end position="214"/>
    </location>
</feature>
<keyword evidence="2" id="KW-0472">Membrane</keyword>
<dbReference type="EMBL" id="JACBXQ010000006">
    <property type="protein sequence ID" value="MBG9987125.1"/>
    <property type="molecule type" value="Genomic_DNA"/>
</dbReference>
<gene>
    <name evidence="3" type="ORF">HZY91_09620</name>
</gene>
<evidence type="ECO:0000313" key="3">
    <source>
        <dbReference type="EMBL" id="MBG9987125.1"/>
    </source>
</evidence>
<feature type="compositionally biased region" description="Basic and acidic residues" evidence="1">
    <location>
        <begin position="198"/>
        <end position="214"/>
    </location>
</feature>
<keyword evidence="2" id="KW-0812">Transmembrane</keyword>
<dbReference type="Proteomes" id="UP000721415">
    <property type="component" value="Unassembled WGS sequence"/>
</dbReference>
<proteinExistence type="predicted"/>
<keyword evidence="2" id="KW-1133">Transmembrane helix</keyword>
<organism evidence="3 4">
    <name type="scientific">Facklamia lactis</name>
    <dbReference type="NCBI Taxonomy" id="2749967"/>
    <lineage>
        <taxon>Bacteria</taxon>
        <taxon>Bacillati</taxon>
        <taxon>Bacillota</taxon>
        <taxon>Bacilli</taxon>
        <taxon>Lactobacillales</taxon>
        <taxon>Aerococcaceae</taxon>
        <taxon>Facklamia</taxon>
    </lineage>
</organism>
<protein>
    <submittedName>
        <fullName evidence="3">DUF3021 family protein</fullName>
    </submittedName>
</protein>
<keyword evidence="4" id="KW-1185">Reference proteome</keyword>
<feature type="compositionally biased region" description="Basic and acidic residues" evidence="1">
    <location>
        <begin position="166"/>
        <end position="176"/>
    </location>
</feature>
<comment type="caution">
    <text evidence="3">The sequence shown here is derived from an EMBL/GenBank/DDBJ whole genome shotgun (WGS) entry which is preliminary data.</text>
</comment>
<feature type="transmembrane region" description="Helical" evidence="2">
    <location>
        <begin position="65"/>
        <end position="84"/>
    </location>
</feature>
<dbReference type="SUPFAM" id="SSF103473">
    <property type="entry name" value="MFS general substrate transporter"/>
    <property type="match status" value="1"/>
</dbReference>
<reference evidence="3 4" key="1">
    <citation type="submission" date="2020-07" db="EMBL/GenBank/DDBJ databases">
        <title>Facklamia lactis sp. nov., isolated from raw milk.</title>
        <authorList>
            <person name="Doll E.V."/>
            <person name="Huptas C."/>
            <person name="Staib L."/>
            <person name="Wenning M."/>
            <person name="Scherer S."/>
        </authorList>
    </citation>
    <scope>NUCLEOTIDE SEQUENCE [LARGE SCALE GENOMIC DNA]</scope>
    <source>
        <strain evidence="3 4">DSM 111018</strain>
    </source>
</reference>
<sequence length="214" mass="24601">MFKRVGSLIQYGLLATLLVYGLYSNWGVPQIYTFLSILILGVILGLLFLIYNIRSMAFSQKLGTHLAFSALAILIVALFNNWIQINWGQVFTWILILSGLALLAYIGYQYLMNNKKKSSQQKEVVDQPEEYDAVTGAVAHPDDQVDVERDSIERQEPFIESEEVDNEKIESSHDDQIVIKEYHYEDEPIDEIIDDTEVDHQMDSKRTDANNEEY</sequence>
<dbReference type="RefSeq" id="WP_197116045.1">
    <property type="nucleotide sequence ID" value="NZ_JACBXQ010000006.1"/>
</dbReference>
<evidence type="ECO:0000313" key="4">
    <source>
        <dbReference type="Proteomes" id="UP000721415"/>
    </source>
</evidence>
<accession>A0ABS0LSI5</accession>